<reference evidence="3 6" key="2">
    <citation type="submission" date="2019-04" db="EMBL/GenBank/DDBJ databases">
        <title>Isolation and culture of sulfate reducing bacteria from the cold seep of the South China Sea.</title>
        <authorList>
            <person name="Sun C."/>
            <person name="Liu R."/>
        </authorList>
    </citation>
    <scope>NUCLEOTIDE SEQUENCE [LARGE SCALE GENOMIC DNA]</scope>
    <source>
        <strain evidence="3 6">CS1</strain>
    </source>
</reference>
<dbReference type="AlphaFoldDB" id="A0A6P1ZDH7"/>
<dbReference type="CDD" id="cd00156">
    <property type="entry name" value="REC"/>
    <property type="match status" value="1"/>
</dbReference>
<proteinExistence type="predicted"/>
<dbReference type="EMBL" id="CP039543">
    <property type="protein sequence ID" value="QJT09638.1"/>
    <property type="molecule type" value="Genomic_DNA"/>
</dbReference>
<evidence type="ECO:0000313" key="6">
    <source>
        <dbReference type="Proteomes" id="UP000503251"/>
    </source>
</evidence>
<dbReference type="SUPFAM" id="SSF52172">
    <property type="entry name" value="CheY-like"/>
    <property type="match status" value="1"/>
</dbReference>
<dbReference type="PROSITE" id="PS50110">
    <property type="entry name" value="RESPONSE_REGULATORY"/>
    <property type="match status" value="1"/>
</dbReference>
<evidence type="ECO:0000313" key="5">
    <source>
        <dbReference type="Proteomes" id="UP000434052"/>
    </source>
</evidence>
<dbReference type="InterPro" id="IPR001789">
    <property type="entry name" value="Sig_transdc_resp-reg_receiver"/>
</dbReference>
<organism evidence="4 5">
    <name type="scientific">Oceanidesulfovibrio marinus</name>
    <dbReference type="NCBI Taxonomy" id="370038"/>
    <lineage>
        <taxon>Bacteria</taxon>
        <taxon>Pseudomonadati</taxon>
        <taxon>Thermodesulfobacteriota</taxon>
        <taxon>Desulfovibrionia</taxon>
        <taxon>Desulfovibrionales</taxon>
        <taxon>Desulfovibrionaceae</taxon>
        <taxon>Oceanidesulfovibrio</taxon>
    </lineage>
</organism>
<evidence type="ECO:0000259" key="2">
    <source>
        <dbReference type="PROSITE" id="PS50110"/>
    </source>
</evidence>
<accession>A0A6P1ZDH7</accession>
<dbReference type="Proteomes" id="UP000434052">
    <property type="component" value="Unassembled WGS sequence"/>
</dbReference>
<feature type="domain" description="Response regulatory" evidence="2">
    <location>
        <begin position="14"/>
        <end position="134"/>
    </location>
</feature>
<dbReference type="GO" id="GO:0000160">
    <property type="term" value="P:phosphorelay signal transduction system"/>
    <property type="evidence" value="ECO:0007669"/>
    <property type="project" value="InterPro"/>
</dbReference>
<keyword evidence="6" id="KW-1185">Reference proteome</keyword>
<dbReference type="Gene3D" id="3.40.50.2300">
    <property type="match status" value="1"/>
</dbReference>
<dbReference type="Proteomes" id="UP000503251">
    <property type="component" value="Chromosome"/>
</dbReference>
<dbReference type="InterPro" id="IPR011006">
    <property type="entry name" value="CheY-like_superfamily"/>
</dbReference>
<reference evidence="4 5" key="1">
    <citation type="submission" date="2018-06" db="EMBL/GenBank/DDBJ databases">
        <title>Complete genome of Desulfovibrio marinus P48SEP.</title>
        <authorList>
            <person name="Crispim J.S."/>
            <person name="Vidigal P.M.P."/>
            <person name="Silva L.C.F."/>
            <person name="Araujo L.C."/>
            <person name="Laguardia C.N."/>
            <person name="Dias R.S."/>
            <person name="Sousa M.P."/>
            <person name="Paula S.O."/>
            <person name="Silva C."/>
        </authorList>
    </citation>
    <scope>NUCLEOTIDE SEQUENCE [LARGE SCALE GENOMIC DNA]</scope>
    <source>
        <strain evidence="4 5">P48SEP</strain>
    </source>
</reference>
<sequence length="134" mass="14356">MHHGTTPAVPPPCALIIAERTRNVRQLLHRELSRDGYTTACFANGPDLCQELETSHAPRVILLDPDLPGLADDGVLKRLRQAAQGSILLVHSFGAQTFAPLADMPQTPVKRTGDIEALRAALKDALSTSASKAT</sequence>
<evidence type="ECO:0000256" key="1">
    <source>
        <dbReference type="PROSITE-ProRule" id="PRU00169"/>
    </source>
</evidence>
<gene>
    <name evidence="4" type="ORF">DQK91_19365</name>
    <name evidence="3" type="ORF">E8L03_12140</name>
</gene>
<dbReference type="OrthoDB" id="5421344at2"/>
<dbReference type="EMBL" id="QMIF01000018">
    <property type="protein sequence ID" value="TVM31000.1"/>
    <property type="molecule type" value="Genomic_DNA"/>
</dbReference>
<name>A0A6P1ZDH7_9BACT</name>
<evidence type="ECO:0000313" key="4">
    <source>
        <dbReference type="EMBL" id="TVM31000.1"/>
    </source>
</evidence>
<evidence type="ECO:0000313" key="3">
    <source>
        <dbReference type="EMBL" id="QJT09638.1"/>
    </source>
</evidence>
<feature type="modified residue" description="4-aspartylphosphate" evidence="1">
    <location>
        <position position="64"/>
    </location>
</feature>
<keyword evidence="1" id="KW-0597">Phosphoprotein</keyword>
<dbReference type="RefSeq" id="WP_144307057.1">
    <property type="nucleotide sequence ID" value="NZ_CP039543.1"/>
</dbReference>
<protein>
    <submittedName>
        <fullName evidence="3">Response regulator</fullName>
    </submittedName>
</protein>